<feature type="domain" description="NADP-dependent oxidoreductase" evidence="1">
    <location>
        <begin position="16"/>
        <end position="308"/>
    </location>
</feature>
<dbReference type="InterPro" id="IPR053135">
    <property type="entry name" value="AKR2_Oxidoreductase"/>
</dbReference>
<protein>
    <submittedName>
        <fullName evidence="2">General stress protein 69</fullName>
    </submittedName>
</protein>
<dbReference type="AlphaFoldDB" id="A0A6C2UPQ7"/>
<dbReference type="EMBL" id="CAAHFH010000002">
    <property type="protein sequence ID" value="VGO22049.1"/>
    <property type="molecule type" value="Genomic_DNA"/>
</dbReference>
<dbReference type="PANTHER" id="PTHR43312:SF1">
    <property type="entry name" value="NADP-DEPENDENT OXIDOREDUCTASE DOMAIN-CONTAINING PROTEIN"/>
    <property type="match status" value="1"/>
</dbReference>
<dbReference type="Pfam" id="PF00248">
    <property type="entry name" value="Aldo_ket_red"/>
    <property type="match status" value="1"/>
</dbReference>
<sequence>MNLNLLGHTGLSVSPITIGAWQLGGPLFFDGKPDGHPDPGKDNVIRMIHELGDLGVNAIDTAEQYSAGKSERRVGEALKGRRDQWVVSTKFGYRVGEGNVRIDDSSPETIMPSVEGSLRRLKTDYIDVYLYHCAPEAAALDEGRAVLEKAKKQGKIRSYGISTNDLELLEKMVVAKTVEIVQFATSLLDEQAELWKLAQENNLGTQLRGVMAQGRLSGKYFKQAPEFRSDDNRSNWCADEDYSRFAVLAECLPEGMTMAQAAIRWILDHPGAHTICMGAKNIADYRSAIAASEMPSLEEAVRSRMEQAAESL</sequence>
<reference evidence="2 3" key="1">
    <citation type="submission" date="2019-04" db="EMBL/GenBank/DDBJ databases">
        <authorList>
            <person name="Van Vliet M D."/>
        </authorList>
    </citation>
    <scope>NUCLEOTIDE SEQUENCE [LARGE SCALE GENOMIC DNA]</scope>
    <source>
        <strain evidence="2 3">F21</strain>
    </source>
</reference>
<evidence type="ECO:0000313" key="3">
    <source>
        <dbReference type="Proteomes" id="UP000346198"/>
    </source>
</evidence>
<dbReference type="RefSeq" id="WP_136063465.1">
    <property type="nucleotide sequence ID" value="NZ_CAAHFH010000002.1"/>
</dbReference>
<name>A0A6C2UPQ7_9BACT</name>
<dbReference type="SUPFAM" id="SSF51430">
    <property type="entry name" value="NAD(P)-linked oxidoreductase"/>
    <property type="match status" value="1"/>
</dbReference>
<dbReference type="Gene3D" id="3.20.20.100">
    <property type="entry name" value="NADP-dependent oxidoreductase domain"/>
    <property type="match status" value="1"/>
</dbReference>
<accession>A0A6C2UPQ7</accession>
<gene>
    <name evidence="2" type="primary">yhdN_5</name>
    <name evidence="2" type="ORF">SCARR_04130</name>
</gene>
<dbReference type="GO" id="GO:0016491">
    <property type="term" value="F:oxidoreductase activity"/>
    <property type="evidence" value="ECO:0007669"/>
    <property type="project" value="InterPro"/>
</dbReference>
<keyword evidence="3" id="KW-1185">Reference proteome</keyword>
<dbReference type="InterPro" id="IPR020471">
    <property type="entry name" value="AKR"/>
</dbReference>
<dbReference type="InterPro" id="IPR036812">
    <property type="entry name" value="NAD(P)_OxRdtase_dom_sf"/>
</dbReference>
<organism evidence="2 3">
    <name type="scientific">Pontiella sulfatireligans</name>
    <dbReference type="NCBI Taxonomy" id="2750658"/>
    <lineage>
        <taxon>Bacteria</taxon>
        <taxon>Pseudomonadati</taxon>
        <taxon>Kiritimatiellota</taxon>
        <taxon>Kiritimatiellia</taxon>
        <taxon>Kiritimatiellales</taxon>
        <taxon>Pontiellaceae</taxon>
        <taxon>Pontiella</taxon>
    </lineage>
</organism>
<dbReference type="PANTHER" id="PTHR43312">
    <property type="entry name" value="D-THREO-ALDOSE 1-DEHYDROGENASE"/>
    <property type="match status" value="1"/>
</dbReference>
<evidence type="ECO:0000313" key="2">
    <source>
        <dbReference type="EMBL" id="VGO22049.1"/>
    </source>
</evidence>
<dbReference type="InterPro" id="IPR023210">
    <property type="entry name" value="NADP_OxRdtase_dom"/>
</dbReference>
<dbReference type="CDD" id="cd19086">
    <property type="entry name" value="AKR_AKR11C1"/>
    <property type="match status" value="1"/>
</dbReference>
<evidence type="ECO:0000259" key="1">
    <source>
        <dbReference type="Pfam" id="PF00248"/>
    </source>
</evidence>
<dbReference type="Proteomes" id="UP000346198">
    <property type="component" value="Unassembled WGS sequence"/>
</dbReference>
<dbReference type="PRINTS" id="PR00069">
    <property type="entry name" value="ALDKETRDTASE"/>
</dbReference>
<proteinExistence type="predicted"/>